<proteinExistence type="predicted"/>
<evidence type="ECO:0000256" key="1">
    <source>
        <dbReference type="SAM" id="MobiDB-lite"/>
    </source>
</evidence>
<comment type="caution">
    <text evidence="3">The sequence shown here is derived from an EMBL/GenBank/DDBJ whole genome shotgun (WGS) entry which is preliminary data.</text>
</comment>
<protein>
    <submittedName>
        <fullName evidence="3">Uncharacterized protein</fullName>
    </submittedName>
</protein>
<feature type="region of interest" description="Disordered" evidence="1">
    <location>
        <begin position="311"/>
        <end position="331"/>
    </location>
</feature>
<organism evidence="3 4">
    <name type="scientific">Paramarasmius palmivorus</name>
    <dbReference type="NCBI Taxonomy" id="297713"/>
    <lineage>
        <taxon>Eukaryota</taxon>
        <taxon>Fungi</taxon>
        <taxon>Dikarya</taxon>
        <taxon>Basidiomycota</taxon>
        <taxon>Agaricomycotina</taxon>
        <taxon>Agaricomycetes</taxon>
        <taxon>Agaricomycetidae</taxon>
        <taxon>Agaricales</taxon>
        <taxon>Marasmiineae</taxon>
        <taxon>Marasmiaceae</taxon>
        <taxon>Paramarasmius</taxon>
    </lineage>
</organism>
<keyword evidence="2" id="KW-0472">Membrane</keyword>
<keyword evidence="4" id="KW-1185">Reference proteome</keyword>
<keyword evidence="2" id="KW-0812">Transmembrane</keyword>
<dbReference type="AlphaFoldDB" id="A0AAW0CJL1"/>
<gene>
    <name evidence="3" type="ORF">VNI00_010259</name>
</gene>
<accession>A0AAW0CJL1</accession>
<evidence type="ECO:0000313" key="4">
    <source>
        <dbReference type="Proteomes" id="UP001383192"/>
    </source>
</evidence>
<reference evidence="3 4" key="1">
    <citation type="submission" date="2024-01" db="EMBL/GenBank/DDBJ databases">
        <title>A draft genome for a cacao thread blight-causing isolate of Paramarasmius palmivorus.</title>
        <authorList>
            <person name="Baruah I.K."/>
            <person name="Bukari Y."/>
            <person name="Amoako-Attah I."/>
            <person name="Meinhardt L.W."/>
            <person name="Bailey B.A."/>
            <person name="Cohen S.P."/>
        </authorList>
    </citation>
    <scope>NUCLEOTIDE SEQUENCE [LARGE SCALE GENOMIC DNA]</scope>
    <source>
        <strain evidence="3 4">GH-12</strain>
    </source>
</reference>
<name>A0AAW0CJL1_9AGAR</name>
<dbReference type="Proteomes" id="UP001383192">
    <property type="component" value="Unassembled WGS sequence"/>
</dbReference>
<sequence>MAYDRRDERPLDYFRTLQPAGSFDNPGILGPPYNHTLHGTKQNGASFLFDFEGASNASPLFFSLVVHRALREFIQVRGAKGNRKLPQDPAVYPFDNVTLAKWSCQVNEDDITLSSHFRETDDITHIALCEQGSLFRKKYTLNLTVFIDNSDTQMFWVDEIEYQPLHGLNLQKEILKIDSSDPSVRYDNWSQEWLQDENGIMHNVTASAETRTQVALYGVNDGFKHRGNGNASYHINGSRETPFETPERRVMIEGAKTSSYYNQLTFATQKLKAGSHEMAITCGNSRAVFPQPLSIDYFYVTSGEDAAQLNYTGSGGSNTGDTIKGESGDSRTPTGPIIGGVLDGVVGLILLVGIILLVLERQRKRRPGRPGSINNKDIFDSPEIFLFPLPISNHGITSKHLTVSEFGGSPSSTTFYRWSKRCGIESELEGYENCSAKPVAASSRSSN</sequence>
<dbReference type="EMBL" id="JAYKXP010000040">
    <property type="protein sequence ID" value="KAK7039089.1"/>
    <property type="molecule type" value="Genomic_DNA"/>
</dbReference>
<evidence type="ECO:0000256" key="2">
    <source>
        <dbReference type="SAM" id="Phobius"/>
    </source>
</evidence>
<evidence type="ECO:0000313" key="3">
    <source>
        <dbReference type="EMBL" id="KAK7039089.1"/>
    </source>
</evidence>
<feature type="transmembrane region" description="Helical" evidence="2">
    <location>
        <begin position="337"/>
        <end position="359"/>
    </location>
</feature>
<keyword evidence="2" id="KW-1133">Transmembrane helix</keyword>